<keyword evidence="2" id="KW-1185">Reference proteome</keyword>
<dbReference type="Proteomes" id="UP000050761">
    <property type="component" value="Unassembled WGS sequence"/>
</dbReference>
<evidence type="ECO:0000313" key="1">
    <source>
        <dbReference type="EMBL" id="VDO19569.1"/>
    </source>
</evidence>
<dbReference type="EMBL" id="UZAH01001192">
    <property type="protein sequence ID" value="VDO19569.1"/>
    <property type="molecule type" value="Genomic_DNA"/>
</dbReference>
<accession>A0A3P7THF2</accession>
<reference evidence="3" key="2">
    <citation type="submission" date="2019-09" db="UniProtKB">
        <authorList>
            <consortium name="WormBaseParasite"/>
        </authorList>
    </citation>
    <scope>IDENTIFICATION</scope>
</reference>
<dbReference type="WBParaSite" id="HPBE_0000118601-mRNA-1">
    <property type="protein sequence ID" value="HPBE_0000118601-mRNA-1"/>
    <property type="gene ID" value="HPBE_0000118601"/>
</dbReference>
<gene>
    <name evidence="1" type="ORF">HPBE_LOCUS1187</name>
</gene>
<proteinExistence type="predicted"/>
<organism evidence="2 3">
    <name type="scientific">Heligmosomoides polygyrus</name>
    <name type="common">Parasitic roundworm</name>
    <dbReference type="NCBI Taxonomy" id="6339"/>
    <lineage>
        <taxon>Eukaryota</taxon>
        <taxon>Metazoa</taxon>
        <taxon>Ecdysozoa</taxon>
        <taxon>Nematoda</taxon>
        <taxon>Chromadorea</taxon>
        <taxon>Rhabditida</taxon>
        <taxon>Rhabditina</taxon>
        <taxon>Rhabditomorpha</taxon>
        <taxon>Strongyloidea</taxon>
        <taxon>Heligmosomidae</taxon>
        <taxon>Heligmosomoides</taxon>
    </lineage>
</organism>
<protein>
    <submittedName>
        <fullName evidence="1 3">Uncharacterized protein</fullName>
    </submittedName>
</protein>
<accession>A0A183F4U4</accession>
<evidence type="ECO:0000313" key="3">
    <source>
        <dbReference type="WBParaSite" id="HPBE_0000118601-mRNA-1"/>
    </source>
</evidence>
<sequence length="104" mass="11727">MFSDARVVLHLLTLEFGSPSDALPSWEEKKLAGRIASMLKAFEEKQLEDVYDEVHLEIKEDCVDAEQTMGDEEKVDEYNQAGESGTVTFSGGLQRIRYVLVLMV</sequence>
<reference evidence="1 2" key="1">
    <citation type="submission" date="2018-11" db="EMBL/GenBank/DDBJ databases">
        <authorList>
            <consortium name="Pathogen Informatics"/>
        </authorList>
    </citation>
    <scope>NUCLEOTIDE SEQUENCE [LARGE SCALE GENOMIC DNA]</scope>
</reference>
<name>A0A183F4U4_HELPZ</name>
<dbReference type="AlphaFoldDB" id="A0A183F4U4"/>
<evidence type="ECO:0000313" key="2">
    <source>
        <dbReference type="Proteomes" id="UP000050761"/>
    </source>
</evidence>